<comment type="caution">
    <text evidence="8">The sequence shown here is derived from an EMBL/GenBank/DDBJ whole genome shotgun (WGS) entry which is preliminary data.</text>
</comment>
<evidence type="ECO:0000313" key="9">
    <source>
        <dbReference type="Proteomes" id="UP000577956"/>
    </source>
</evidence>
<evidence type="ECO:0000256" key="3">
    <source>
        <dbReference type="ARBA" id="ARBA00022692"/>
    </source>
</evidence>
<evidence type="ECO:0000313" key="8">
    <source>
        <dbReference type="EMBL" id="NYD84684.1"/>
    </source>
</evidence>
<dbReference type="NCBIfam" id="TIGR02532">
    <property type="entry name" value="IV_pilin_GFxxxE"/>
    <property type="match status" value="1"/>
</dbReference>
<evidence type="ECO:0000256" key="2">
    <source>
        <dbReference type="ARBA" id="ARBA00022481"/>
    </source>
</evidence>
<comment type="subcellular location">
    <subcellularLocation>
        <location evidence="1">Membrane</location>
        <topology evidence="1">Single-pass membrane protein</topology>
    </subcellularLocation>
</comment>
<dbReference type="RefSeq" id="WP_203793421.1">
    <property type="nucleotide sequence ID" value="NZ_BAABFI010000004.1"/>
</dbReference>
<dbReference type="Proteomes" id="UP000618382">
    <property type="component" value="Unassembled WGS sequence"/>
</dbReference>
<accession>A0A7Y9FCA4</accession>
<dbReference type="Pfam" id="PF07963">
    <property type="entry name" value="N_methyl"/>
    <property type="match status" value="1"/>
</dbReference>
<proteinExistence type="predicted"/>
<dbReference type="PANTHER" id="PTHR30093">
    <property type="entry name" value="GENERAL SECRETION PATHWAY PROTEIN G"/>
    <property type="match status" value="1"/>
</dbReference>
<organism evidence="8 9">
    <name type="scientific">Cellulomonas oligotrophica</name>
    <dbReference type="NCBI Taxonomy" id="931536"/>
    <lineage>
        <taxon>Bacteria</taxon>
        <taxon>Bacillati</taxon>
        <taxon>Actinomycetota</taxon>
        <taxon>Actinomycetes</taxon>
        <taxon>Micrococcales</taxon>
        <taxon>Cellulomonadaceae</taxon>
        <taxon>Cellulomonas</taxon>
    </lineage>
</organism>
<dbReference type="InterPro" id="IPR045584">
    <property type="entry name" value="Pilin-like"/>
</dbReference>
<keyword evidence="10" id="KW-1185">Reference proteome</keyword>
<keyword evidence="4 6" id="KW-1133">Transmembrane helix</keyword>
<name>A0A7Y9FCA4_9CELL</name>
<keyword evidence="5 6" id="KW-0472">Membrane</keyword>
<reference evidence="7 10" key="2">
    <citation type="submission" date="2021-01" db="EMBL/GenBank/DDBJ databases">
        <title>Whole genome shotgun sequence of Cellulomonas oligotrophica NBRC 109435.</title>
        <authorList>
            <person name="Komaki H."/>
            <person name="Tamura T."/>
        </authorList>
    </citation>
    <scope>NUCLEOTIDE SEQUENCE [LARGE SCALE GENOMIC DNA]</scope>
    <source>
        <strain evidence="7 10">NBRC 109435</strain>
    </source>
</reference>
<dbReference type="Proteomes" id="UP000577956">
    <property type="component" value="Unassembled WGS sequence"/>
</dbReference>
<evidence type="ECO:0000256" key="5">
    <source>
        <dbReference type="ARBA" id="ARBA00023136"/>
    </source>
</evidence>
<dbReference type="EMBL" id="JACCBK010000001">
    <property type="protein sequence ID" value="NYD84684.1"/>
    <property type="molecule type" value="Genomic_DNA"/>
</dbReference>
<evidence type="ECO:0000256" key="1">
    <source>
        <dbReference type="ARBA" id="ARBA00004167"/>
    </source>
</evidence>
<dbReference type="EMBL" id="BONN01000002">
    <property type="protein sequence ID" value="GIG31751.1"/>
    <property type="molecule type" value="Genomic_DNA"/>
</dbReference>
<protein>
    <submittedName>
        <fullName evidence="8">Prepilin-type N-terminal cleavage/methylation domain-containing protein</fullName>
    </submittedName>
</protein>
<dbReference type="GO" id="GO:0016020">
    <property type="term" value="C:membrane"/>
    <property type="evidence" value="ECO:0007669"/>
    <property type="project" value="UniProtKB-SubCell"/>
</dbReference>
<dbReference type="PANTHER" id="PTHR30093:SF44">
    <property type="entry name" value="TYPE II SECRETION SYSTEM CORE PROTEIN G"/>
    <property type="match status" value="1"/>
</dbReference>
<dbReference type="AlphaFoldDB" id="A0A7Y9FCA4"/>
<gene>
    <name evidence="8" type="ORF">BKA21_000233</name>
    <name evidence="7" type="ORF">Col01nite_09100</name>
</gene>
<feature type="transmembrane region" description="Helical" evidence="6">
    <location>
        <begin position="22"/>
        <end position="41"/>
    </location>
</feature>
<evidence type="ECO:0000256" key="4">
    <source>
        <dbReference type="ARBA" id="ARBA00022989"/>
    </source>
</evidence>
<keyword evidence="2" id="KW-0488">Methylation</keyword>
<dbReference type="SUPFAM" id="SSF54523">
    <property type="entry name" value="Pili subunits"/>
    <property type="match status" value="1"/>
</dbReference>
<evidence type="ECO:0000313" key="7">
    <source>
        <dbReference type="EMBL" id="GIG31751.1"/>
    </source>
</evidence>
<dbReference type="InterPro" id="IPR012902">
    <property type="entry name" value="N_methyl_site"/>
</dbReference>
<evidence type="ECO:0000256" key="6">
    <source>
        <dbReference type="SAM" id="Phobius"/>
    </source>
</evidence>
<reference evidence="8 9" key="1">
    <citation type="submission" date="2020-07" db="EMBL/GenBank/DDBJ databases">
        <title>Sequencing the genomes of 1000 actinobacteria strains.</title>
        <authorList>
            <person name="Klenk H.-P."/>
        </authorList>
    </citation>
    <scope>NUCLEOTIDE SEQUENCE [LARGE SCALE GENOMIC DNA]</scope>
    <source>
        <strain evidence="8 9">DSM 24482</strain>
    </source>
</reference>
<dbReference type="Gene3D" id="3.30.700.10">
    <property type="entry name" value="Glycoprotein, Type 4 Pilin"/>
    <property type="match status" value="1"/>
</dbReference>
<evidence type="ECO:0000313" key="10">
    <source>
        <dbReference type="Proteomes" id="UP000618382"/>
    </source>
</evidence>
<sequence>MTPDHPAAGGAARERGFTLTELLVVVIIIGVLAAIAVPVLIGQRTSAIEASVQSDLRNLLVAVTAAREGDAAMDADKVRDDVRVTPGNTLDVVVDAGVYCLRGASDRGGRTYVLDADGLRPQGGGDCGGAAVLTLP</sequence>
<keyword evidence="3 6" id="KW-0812">Transmembrane</keyword>